<evidence type="ECO:0000313" key="2">
    <source>
        <dbReference type="EMBL" id="MBH9576610.1"/>
    </source>
</evidence>
<keyword evidence="3" id="KW-1185">Reference proteome</keyword>
<reference evidence="2" key="1">
    <citation type="submission" date="2020-12" db="EMBL/GenBank/DDBJ databases">
        <title>The genome sequence of Inhella sp. 1Y17.</title>
        <authorList>
            <person name="Liu Y."/>
        </authorList>
    </citation>
    <scope>NUCLEOTIDE SEQUENCE</scope>
    <source>
        <strain evidence="2">1Y17</strain>
    </source>
</reference>
<comment type="caution">
    <text evidence="2">The sequence shown here is derived from an EMBL/GenBank/DDBJ whole genome shotgun (WGS) entry which is preliminary data.</text>
</comment>
<evidence type="ECO:0000313" key="3">
    <source>
        <dbReference type="Proteomes" id="UP000613266"/>
    </source>
</evidence>
<accession>A0A931J1V2</accession>
<dbReference type="AlphaFoldDB" id="A0A931J1V2"/>
<proteinExistence type="predicted"/>
<protein>
    <submittedName>
        <fullName evidence="2">Uncharacterized protein</fullName>
    </submittedName>
</protein>
<dbReference type="RefSeq" id="WP_198110217.1">
    <property type="nucleotide sequence ID" value="NZ_JAEDAK010000003.1"/>
</dbReference>
<keyword evidence="1" id="KW-0732">Signal</keyword>
<dbReference type="EMBL" id="JAEDAK010000003">
    <property type="protein sequence ID" value="MBH9576610.1"/>
    <property type="molecule type" value="Genomic_DNA"/>
</dbReference>
<evidence type="ECO:0000256" key="1">
    <source>
        <dbReference type="SAM" id="SignalP"/>
    </source>
</evidence>
<organism evidence="2 3">
    <name type="scientific">Inhella proteolytica</name>
    <dbReference type="NCBI Taxonomy" id="2795029"/>
    <lineage>
        <taxon>Bacteria</taxon>
        <taxon>Pseudomonadati</taxon>
        <taxon>Pseudomonadota</taxon>
        <taxon>Betaproteobacteria</taxon>
        <taxon>Burkholderiales</taxon>
        <taxon>Sphaerotilaceae</taxon>
        <taxon>Inhella</taxon>
    </lineage>
</organism>
<sequence length="293" mass="31707">MHPTASLLQAARFALVSAAALLGAGMATAQPAHHQSAQLLLGQIQQAQSQGVFADAQGVSINRYGGSWSGSDPSFIRLGDAQNGVLPGNHSKCSSFLTRLFQHQYAWNWNQETYRFTDPKTQGSVKTASPEAYQYVGLIQQGKGFTEIHALNLAQPGDVLAWWVVGSSSNDHAMLIEEVRWNTLKTYPGGLPNSNPALVGTQYVEVRVIDSSSDTHTQDTRFVMKDGVLTPIAGLGGGTIGLLLDANLRVIGRTWSLPTSDYYAKPDTWVKSLNERLKLAPSWGFAIGRLQAP</sequence>
<dbReference type="Proteomes" id="UP000613266">
    <property type="component" value="Unassembled WGS sequence"/>
</dbReference>
<feature type="signal peptide" evidence="1">
    <location>
        <begin position="1"/>
        <end position="29"/>
    </location>
</feature>
<name>A0A931J1V2_9BURK</name>
<gene>
    <name evidence="2" type="ORF">I7X39_06820</name>
</gene>
<feature type="chain" id="PRO_5037113463" evidence="1">
    <location>
        <begin position="30"/>
        <end position="293"/>
    </location>
</feature>